<gene>
    <name evidence="1" type="ORF">NJ959_18650</name>
</gene>
<dbReference type="EMBL" id="JAMZMM010000202">
    <property type="protein sequence ID" value="MCP2730450.1"/>
    <property type="molecule type" value="Genomic_DNA"/>
</dbReference>
<name>A0AAE3GTG9_9CYAN</name>
<proteinExistence type="predicted"/>
<dbReference type="Proteomes" id="UP001204953">
    <property type="component" value="Unassembled WGS sequence"/>
</dbReference>
<evidence type="ECO:0000313" key="1">
    <source>
        <dbReference type="EMBL" id="MCP2730450.1"/>
    </source>
</evidence>
<accession>A0AAE3GTG9</accession>
<reference evidence="1" key="1">
    <citation type="submission" date="2022-06" db="EMBL/GenBank/DDBJ databases">
        <title>New cyanobacteria of genus Symplocastrum in benthos of Lake Baikal.</title>
        <authorList>
            <person name="Sorokovikova E."/>
            <person name="Tikhonova I."/>
            <person name="Krasnopeev A."/>
            <person name="Evseev P."/>
            <person name="Gladkikh A."/>
            <person name="Belykh O."/>
        </authorList>
    </citation>
    <scope>NUCLEOTIDE SEQUENCE</scope>
    <source>
        <strain evidence="1">BBK-W-15</strain>
    </source>
</reference>
<keyword evidence="2" id="KW-1185">Reference proteome</keyword>
<protein>
    <submittedName>
        <fullName evidence="1">Uncharacterized protein</fullName>
    </submittedName>
</protein>
<evidence type="ECO:0000313" key="2">
    <source>
        <dbReference type="Proteomes" id="UP001204953"/>
    </source>
</evidence>
<dbReference type="AlphaFoldDB" id="A0AAE3GTG9"/>
<organism evidence="1 2">
    <name type="scientific">Limnofasciculus baicalensis BBK-W-15</name>
    <dbReference type="NCBI Taxonomy" id="2699891"/>
    <lineage>
        <taxon>Bacteria</taxon>
        <taxon>Bacillati</taxon>
        <taxon>Cyanobacteriota</taxon>
        <taxon>Cyanophyceae</taxon>
        <taxon>Coleofasciculales</taxon>
        <taxon>Coleofasciculaceae</taxon>
        <taxon>Limnofasciculus</taxon>
        <taxon>Limnofasciculus baicalensis</taxon>
    </lineage>
</organism>
<comment type="caution">
    <text evidence="1">The sequence shown here is derived from an EMBL/GenBank/DDBJ whole genome shotgun (WGS) entry which is preliminary data.</text>
</comment>
<sequence>MKPIEENILLSSLTMEIDSIFIQLRKADKIIFNEINCLERSSINRLKSQSLSLVDGKRLKTSIYQMYPHRLLWDEHIIYMLENEGNNLFKLIDEYNEYLNLRQIVQDRQDYTELIQVDNQLAVATRRLGAMFYHLNSHVNLIIVLLGSATIEVEKQQVGVKNGQEYFNNRRIDPCHC</sequence>